<dbReference type="InterPro" id="IPR039589">
    <property type="entry name" value="TBCC1"/>
</dbReference>
<keyword evidence="4" id="KW-1185">Reference proteome</keyword>
<name>A0AA35RQA6_GEOBA</name>
<comment type="caution">
    <text evidence="3">The sequence shown here is derived from an EMBL/GenBank/DDBJ whole genome shotgun (WGS) entry which is preliminary data.</text>
</comment>
<proteinExistence type="inferred from homology"/>
<dbReference type="GO" id="GO:0051661">
    <property type="term" value="P:maintenance of centrosome location"/>
    <property type="evidence" value="ECO:0007669"/>
    <property type="project" value="TreeGrafter"/>
</dbReference>
<dbReference type="PANTHER" id="PTHR16052">
    <property type="entry name" value="TBCC DOMAIN-CONTAINING PROTEIN 1"/>
    <property type="match status" value="1"/>
</dbReference>
<evidence type="ECO:0000313" key="3">
    <source>
        <dbReference type="EMBL" id="CAI8015322.1"/>
    </source>
</evidence>
<dbReference type="AlphaFoldDB" id="A0AA35RQA6"/>
<feature type="domain" description="C-CAP/cofactor C-like" evidence="2">
    <location>
        <begin position="264"/>
        <end position="429"/>
    </location>
</feature>
<gene>
    <name evidence="3" type="ORF">GBAR_LOCUS9498</name>
</gene>
<dbReference type="Gene3D" id="2.160.20.70">
    <property type="match status" value="1"/>
</dbReference>
<comment type="similarity">
    <text evidence="1">Belongs to the TBCC family.</text>
</comment>
<sequence length="556" mass="62511">MASGRSKSSSLGEMAAVRLWPCARPLECGVIPQQQQRERGGGRFSSQALKKMLLFAKTKYAKSYPWLSYAVWAHLARSRLHMTDELAWLYFETFDVVSELQVEERVKMMDMMAKCASQEERDRLKKKMSVDAPRFFLFLFLQNAPRHSLKAPLITGDEWPSQEGEKRPQSSEYAHLEFLKSHISSILNLISETEGEYLTLKGLSALDFAVQGCRGRSPHQPLGELATHPDEIPLSGFSQASGRFSLSQLEQWVASHLSLSPLGPHAIRSGSRDKICPCFRSDTLGRIATNSSVTPVSGQACVLLHKISKQTLAKEEGGLRGNSVYIDNCRSSRIYLLAPMKSVHVERCSHCLLVLGPVEVTVTISNCTSLVLVAACRRLHVSSCSLCDLHLLTATRPVVSPPSRQLTFAPYNTHYPQLEEHLKCCGLPVTFNLWNRPLYTGSVESETEVWTELDPDLFRPFSVPFQLSGDTLDNPCQLPLKYREALDRRKKRTSEWYGEVKGAGLSPEQGQQLQTRVQDHFQEWLETTGHGREIRELEIPKTTTSTTARTKRPTSH</sequence>
<evidence type="ECO:0000313" key="4">
    <source>
        <dbReference type="Proteomes" id="UP001174909"/>
    </source>
</evidence>
<dbReference type="InterPro" id="IPR017901">
    <property type="entry name" value="C-CAP_CF_C-like"/>
</dbReference>
<organism evidence="3 4">
    <name type="scientific">Geodia barretti</name>
    <name type="common">Barrett's horny sponge</name>
    <dbReference type="NCBI Taxonomy" id="519541"/>
    <lineage>
        <taxon>Eukaryota</taxon>
        <taxon>Metazoa</taxon>
        <taxon>Porifera</taxon>
        <taxon>Demospongiae</taxon>
        <taxon>Heteroscleromorpha</taxon>
        <taxon>Tetractinellida</taxon>
        <taxon>Astrophorina</taxon>
        <taxon>Geodiidae</taxon>
        <taxon>Geodia</taxon>
    </lineage>
</organism>
<evidence type="ECO:0000259" key="2">
    <source>
        <dbReference type="PROSITE" id="PS51329"/>
    </source>
</evidence>
<dbReference type="PROSITE" id="PS51329">
    <property type="entry name" value="C_CAP_COFACTOR_C"/>
    <property type="match status" value="1"/>
</dbReference>
<dbReference type="PANTHER" id="PTHR16052:SF0">
    <property type="entry name" value="TBCC DOMAIN-CONTAINING PROTEIN 1"/>
    <property type="match status" value="1"/>
</dbReference>
<protein>
    <submittedName>
        <fullName evidence="3">TBCC domain-containing protein 1</fullName>
    </submittedName>
</protein>
<dbReference type="InterPro" id="IPR016098">
    <property type="entry name" value="CAP/MinC_C"/>
</dbReference>
<dbReference type="Pfam" id="PF07986">
    <property type="entry name" value="TBCC"/>
    <property type="match status" value="1"/>
</dbReference>
<dbReference type="GO" id="GO:0051684">
    <property type="term" value="P:maintenance of Golgi location"/>
    <property type="evidence" value="ECO:0007669"/>
    <property type="project" value="TreeGrafter"/>
</dbReference>
<dbReference type="EMBL" id="CASHTH010001433">
    <property type="protein sequence ID" value="CAI8015322.1"/>
    <property type="molecule type" value="Genomic_DNA"/>
</dbReference>
<dbReference type="GO" id="GO:0031616">
    <property type="term" value="C:spindle pole centrosome"/>
    <property type="evidence" value="ECO:0007669"/>
    <property type="project" value="TreeGrafter"/>
</dbReference>
<accession>A0AA35RQA6</accession>
<reference evidence="3" key="1">
    <citation type="submission" date="2023-03" db="EMBL/GenBank/DDBJ databases">
        <authorList>
            <person name="Steffen K."/>
            <person name="Cardenas P."/>
        </authorList>
    </citation>
    <scope>NUCLEOTIDE SEQUENCE</scope>
</reference>
<dbReference type="Proteomes" id="UP001174909">
    <property type="component" value="Unassembled WGS sequence"/>
</dbReference>
<evidence type="ECO:0000256" key="1">
    <source>
        <dbReference type="ARBA" id="ARBA00008848"/>
    </source>
</evidence>
<dbReference type="InterPro" id="IPR012945">
    <property type="entry name" value="Tubulin-bd_cofactor_C_dom"/>
</dbReference>